<name>A0A2N2DZ78_9BACT</name>
<keyword evidence="1" id="KW-0472">Membrane</keyword>
<evidence type="ECO:0008006" key="4">
    <source>
        <dbReference type="Google" id="ProtNLM"/>
    </source>
</evidence>
<feature type="transmembrane region" description="Helical" evidence="1">
    <location>
        <begin position="12"/>
        <end position="32"/>
    </location>
</feature>
<dbReference type="GO" id="GO:0004308">
    <property type="term" value="F:exo-alpha-sialidase activity"/>
    <property type="evidence" value="ECO:0007669"/>
    <property type="project" value="InterPro"/>
</dbReference>
<protein>
    <recommendedName>
        <fullName evidence="4">LamG-like jellyroll fold domain-containing protein</fullName>
    </recommendedName>
</protein>
<dbReference type="PANTHER" id="PTHR47635:SF2">
    <property type="entry name" value="LAMG-LIKE JELLYROLL FOLD DOMAIN-CONTAINING PROTEIN"/>
    <property type="match status" value="1"/>
</dbReference>
<dbReference type="Proteomes" id="UP000233325">
    <property type="component" value="Unassembled WGS sequence"/>
</dbReference>
<dbReference type="InterPro" id="IPR013320">
    <property type="entry name" value="ConA-like_dom_sf"/>
</dbReference>
<dbReference type="InterPro" id="IPR008377">
    <property type="entry name" value="Sialidase_trypan"/>
</dbReference>
<sequence length="671" mass="73931">MLKRIKRASGRVKIISLFLILISSIVISGWAFGYGLNNNNDGLVLDIDFSEENYNSSTRTFADKSGNNNHAVSTNPAVFAPDKDGKSTGAMRFDGLTDKITTEVGFTAAEDATYSVWFNHSGTGLRTIIGSSVDTGTIRMNNGSLQMYWDPVTVSQSAGFTVPSGTWNHIVVVKTNGQNKIYFNGVLIWSPTVSNVNINGIKFGQQDSRTDRMFSGYMAQAKIYNRALSEQEVSKLYLDFKSKYQISSLEKGLIGYWPMNEENYNATTGRVTDKSAYSHHGINGGVDLTTDRYGKINAAMQFDGSNNDVIDIVNTPTLEKFTLSAWVYNETGGDSRHSILRDYWEIVGTQICYWSYGFADTYWRCSPSGALPLNEWTHVVTTWDGSVIRHYSNNNLVWTDSVVSSGASQQFTSIGGQPTRKLKARVSEIRIYNRVLNDEEIGSLYSLYTPGKGDLLSKGLVLDLPLTSKYTKGGVVGSEIVTDKSANSNDAVNFGGTITNDYTSFNGTNQYIGNIGNPELLEPSSITVSSWINMDTDASLLRHIWFTKWYGYSCEIAANTRIPYFRLNGPGDFYSSVPITPGKWHHFVGTYDPAVGGKVYLDGVLVGSRATSIAITHTRNFPLNIGRYAGGIYFKGKISDAKIYNRALTADEVQSLYDRGKGVSGAVFNGL</sequence>
<dbReference type="EMBL" id="PHAH01000033">
    <property type="protein sequence ID" value="PKM87790.1"/>
    <property type="molecule type" value="Genomic_DNA"/>
</dbReference>
<dbReference type="AlphaFoldDB" id="A0A2N2DZ78"/>
<evidence type="ECO:0000256" key="1">
    <source>
        <dbReference type="SAM" id="Phobius"/>
    </source>
</evidence>
<keyword evidence="1" id="KW-0812">Transmembrane</keyword>
<dbReference type="Gene3D" id="2.60.120.200">
    <property type="match status" value="3"/>
</dbReference>
<evidence type="ECO:0000313" key="3">
    <source>
        <dbReference type="Proteomes" id="UP000233325"/>
    </source>
</evidence>
<dbReference type="Pfam" id="PF13385">
    <property type="entry name" value="Laminin_G_3"/>
    <property type="match status" value="3"/>
</dbReference>
<dbReference type="SUPFAM" id="SSF49899">
    <property type="entry name" value="Concanavalin A-like lectins/glucanases"/>
    <property type="match status" value="3"/>
</dbReference>
<comment type="caution">
    <text evidence="2">The sequence shown here is derived from an EMBL/GenBank/DDBJ whole genome shotgun (WGS) entry which is preliminary data.</text>
</comment>
<gene>
    <name evidence="2" type="ORF">CVU83_02545</name>
</gene>
<organism evidence="2 3">
    <name type="scientific">Candidatus Falkowbacteria bacterium HGW-Falkowbacteria-2</name>
    <dbReference type="NCBI Taxonomy" id="2013769"/>
    <lineage>
        <taxon>Bacteria</taxon>
        <taxon>Candidatus Falkowiibacteriota</taxon>
    </lineage>
</organism>
<proteinExistence type="predicted"/>
<dbReference type="PANTHER" id="PTHR47635">
    <property type="entry name" value="CUB DOMAIN-CONTAINING PROTEIN"/>
    <property type="match status" value="1"/>
</dbReference>
<evidence type="ECO:0000313" key="2">
    <source>
        <dbReference type="EMBL" id="PKM87790.1"/>
    </source>
</evidence>
<keyword evidence="1" id="KW-1133">Transmembrane helix</keyword>
<dbReference type="PRINTS" id="PR01803">
    <property type="entry name" value="TCSIALIDASE"/>
</dbReference>
<accession>A0A2N2DZ78</accession>
<reference evidence="2 3" key="1">
    <citation type="journal article" date="2017" name="ISME J.">
        <title>Potential for microbial H2 and metal transformations associated with novel bacteria and archaea in deep terrestrial subsurface sediments.</title>
        <authorList>
            <person name="Hernsdorf A.W."/>
            <person name="Amano Y."/>
            <person name="Miyakawa K."/>
            <person name="Ise K."/>
            <person name="Suzuki Y."/>
            <person name="Anantharaman K."/>
            <person name="Probst A."/>
            <person name="Burstein D."/>
            <person name="Thomas B.C."/>
            <person name="Banfield J.F."/>
        </authorList>
    </citation>
    <scope>NUCLEOTIDE SEQUENCE [LARGE SCALE GENOMIC DNA]</scope>
    <source>
        <strain evidence="2">HGW-Falkowbacteria-2</strain>
    </source>
</reference>